<feature type="region of interest" description="Disordered" evidence="1">
    <location>
        <begin position="245"/>
        <end position="292"/>
    </location>
</feature>
<feature type="compositionally biased region" description="Low complexity" evidence="1">
    <location>
        <begin position="399"/>
        <end position="411"/>
    </location>
</feature>
<feature type="region of interest" description="Disordered" evidence="1">
    <location>
        <begin position="396"/>
        <end position="430"/>
    </location>
</feature>
<dbReference type="Proteomes" id="UP000075260">
    <property type="component" value="Unassembled WGS sequence"/>
</dbReference>
<comment type="caution">
    <text evidence="2">The sequence shown here is derived from an EMBL/GenBank/DDBJ whole genome shotgun (WGS) entry which is preliminary data.</text>
</comment>
<protein>
    <recommendedName>
        <fullName evidence="4">Cytochrome c family protein</fullName>
    </recommendedName>
</protein>
<reference evidence="2 3" key="1">
    <citation type="submission" date="2014-02" db="EMBL/GenBank/DDBJ databases">
        <title>The small core and large imbalanced accessory genome model reveals a collaborative survival strategy of Sorangium cellulosum strains in nature.</title>
        <authorList>
            <person name="Han K."/>
            <person name="Peng R."/>
            <person name="Blom J."/>
            <person name="Li Y.-Z."/>
        </authorList>
    </citation>
    <scope>NUCLEOTIDE SEQUENCE [LARGE SCALE GENOMIC DNA]</scope>
    <source>
        <strain evidence="2 3">So0008-312</strain>
    </source>
</reference>
<sequence>MLWGTFVAINWPADTGAGRGIRADRPYTDTTGPRVWETWKQEWESSPKNLDDWDSYAAKRPPCDYVEEEPGNRQSVTAADWPGIYRKYGTVLNLINTASRDDKKSARRSGGPLIDGNGEYVRYEIRYNRELYDCLHHGAGDGCVNKPGEQLTFPAANASKVGAISLKAAWRKMTPIEEAEKGSVYYMRRVLVVEFESAPGETKAKSVCRAETMGLVGMHIVYKHDHLKGPDAASPSNAWTWFTIEHKDNPPPCPKRRSKGRSSSFGRPWDSSFSYRPEPRTPESAPPAEPQPVWLCRETATDEVTADENRKFQEILSAYPPWGNYEFVTGQWRAGSTANITRMANTIIEPYAQRDSCMDCHTGNSQKTDFVWSLCIQRDWCNRRDNPRTKHVTRLFATPGPSLASPEAGAPPGEPPDAYAVPDPWHFGEE</sequence>
<organism evidence="2 3">
    <name type="scientific">Sorangium cellulosum</name>
    <name type="common">Polyangium cellulosum</name>
    <dbReference type="NCBI Taxonomy" id="56"/>
    <lineage>
        <taxon>Bacteria</taxon>
        <taxon>Pseudomonadati</taxon>
        <taxon>Myxococcota</taxon>
        <taxon>Polyangia</taxon>
        <taxon>Polyangiales</taxon>
        <taxon>Polyangiaceae</taxon>
        <taxon>Sorangium</taxon>
    </lineage>
</organism>
<name>A0A150QX81_SORCE</name>
<gene>
    <name evidence="2" type="ORF">BE15_06510</name>
</gene>
<proteinExistence type="predicted"/>
<dbReference type="AlphaFoldDB" id="A0A150QX81"/>
<evidence type="ECO:0000256" key="1">
    <source>
        <dbReference type="SAM" id="MobiDB-lite"/>
    </source>
</evidence>
<evidence type="ECO:0008006" key="4">
    <source>
        <dbReference type="Google" id="ProtNLM"/>
    </source>
</evidence>
<accession>A0A150QX81</accession>
<evidence type="ECO:0000313" key="3">
    <source>
        <dbReference type="Proteomes" id="UP000075260"/>
    </source>
</evidence>
<evidence type="ECO:0000313" key="2">
    <source>
        <dbReference type="EMBL" id="KYF72637.1"/>
    </source>
</evidence>
<dbReference type="EMBL" id="JEMA01000251">
    <property type="protein sequence ID" value="KYF72637.1"/>
    <property type="molecule type" value="Genomic_DNA"/>
</dbReference>